<organism evidence="2 3">
    <name type="scientific">Populus deltoides</name>
    <name type="common">Eastern poplar</name>
    <name type="synonym">Eastern cottonwood</name>
    <dbReference type="NCBI Taxonomy" id="3696"/>
    <lineage>
        <taxon>Eukaryota</taxon>
        <taxon>Viridiplantae</taxon>
        <taxon>Streptophyta</taxon>
        <taxon>Embryophyta</taxon>
        <taxon>Tracheophyta</taxon>
        <taxon>Spermatophyta</taxon>
        <taxon>Magnoliopsida</taxon>
        <taxon>eudicotyledons</taxon>
        <taxon>Gunneridae</taxon>
        <taxon>Pentapetalae</taxon>
        <taxon>rosids</taxon>
        <taxon>fabids</taxon>
        <taxon>Malpighiales</taxon>
        <taxon>Salicaceae</taxon>
        <taxon>Saliceae</taxon>
        <taxon>Populus</taxon>
    </lineage>
</organism>
<dbReference type="EMBL" id="JACEGQ020000015">
    <property type="protein sequence ID" value="KAH8487612.1"/>
    <property type="molecule type" value="Genomic_DNA"/>
</dbReference>
<name>A0A8T2X4G3_POPDE</name>
<dbReference type="AlphaFoldDB" id="A0A8T2X4G3"/>
<protein>
    <submittedName>
        <fullName evidence="2">Uncharacterized protein</fullName>
    </submittedName>
</protein>
<sequence>MFSPRRRKTTTEAAAPSQINKRVSHRLGGGQSVNSTLNQHHHQQNQMVCHHRRAGKCNRFPCPSLHRELSAPPPHSSVNGGGGGGAKRGFIGKLGSYTFALTIQTMIFRFVSLHFPPVDIDSCYGCATMIRTPSCYGGARGDLPSYDDGNGNQKHDQGLRGPG</sequence>
<gene>
    <name evidence="2" type="ORF">H0E87_026263</name>
</gene>
<reference evidence="2" key="1">
    <citation type="journal article" date="2021" name="J. Hered.">
        <title>Genome Assembly of Salicaceae Populus deltoides (Eastern Cottonwood) I-69 Based on Nanopore Sequencing and Hi-C Technologies.</title>
        <authorList>
            <person name="Bai S."/>
            <person name="Wu H."/>
            <person name="Zhang J."/>
            <person name="Pan Z."/>
            <person name="Zhao W."/>
            <person name="Li Z."/>
            <person name="Tong C."/>
        </authorList>
    </citation>
    <scope>NUCLEOTIDE SEQUENCE</scope>
    <source>
        <tissue evidence="2">Leaf</tissue>
    </source>
</reference>
<evidence type="ECO:0000313" key="3">
    <source>
        <dbReference type="Proteomes" id="UP000807159"/>
    </source>
</evidence>
<proteinExistence type="predicted"/>
<keyword evidence="3" id="KW-1185">Reference proteome</keyword>
<accession>A0A8T2X4G3</accession>
<evidence type="ECO:0000256" key="1">
    <source>
        <dbReference type="SAM" id="MobiDB-lite"/>
    </source>
</evidence>
<comment type="caution">
    <text evidence="2">The sequence shown here is derived from an EMBL/GenBank/DDBJ whole genome shotgun (WGS) entry which is preliminary data.</text>
</comment>
<evidence type="ECO:0000313" key="2">
    <source>
        <dbReference type="EMBL" id="KAH8487612.1"/>
    </source>
</evidence>
<dbReference type="Proteomes" id="UP000807159">
    <property type="component" value="Chromosome 15"/>
</dbReference>
<feature type="region of interest" description="Disordered" evidence="1">
    <location>
        <begin position="1"/>
        <end position="31"/>
    </location>
</feature>